<sequence>SQSLLPNWKIKEIDKFLDTYNLPKLNQEEIENLKRPIMNRSLYKIRCSFCYKLMVEMHSMCTFIKRKSQRK</sequence>
<name>A0A8C9LZW1_9PRIM</name>
<keyword evidence="2" id="KW-1185">Reference proteome</keyword>
<reference evidence="1" key="2">
    <citation type="submission" date="2025-09" db="UniProtKB">
        <authorList>
            <consortium name="Ensembl"/>
        </authorList>
    </citation>
    <scope>IDENTIFICATION</scope>
</reference>
<proteinExistence type="predicted"/>
<dbReference type="Ensembl" id="ENSPTET00000055784.1">
    <property type="protein sequence ID" value="ENSPTEP00000041799.1"/>
    <property type="gene ID" value="ENSPTEG00000038228.1"/>
</dbReference>
<accession>A0A8C9LZW1</accession>
<reference evidence="1" key="1">
    <citation type="submission" date="2025-08" db="UniProtKB">
        <authorList>
            <consortium name="Ensembl"/>
        </authorList>
    </citation>
    <scope>IDENTIFICATION</scope>
</reference>
<dbReference type="AlphaFoldDB" id="A0A8C9LZW1"/>
<organism evidence="1 2">
    <name type="scientific">Piliocolobus tephrosceles</name>
    <name type="common">Ugandan red Colobus</name>
    <dbReference type="NCBI Taxonomy" id="591936"/>
    <lineage>
        <taxon>Eukaryota</taxon>
        <taxon>Metazoa</taxon>
        <taxon>Chordata</taxon>
        <taxon>Craniata</taxon>
        <taxon>Vertebrata</taxon>
        <taxon>Euteleostomi</taxon>
        <taxon>Mammalia</taxon>
        <taxon>Eutheria</taxon>
        <taxon>Euarchontoglires</taxon>
        <taxon>Primates</taxon>
        <taxon>Haplorrhini</taxon>
        <taxon>Catarrhini</taxon>
        <taxon>Cercopithecidae</taxon>
        <taxon>Colobinae</taxon>
        <taxon>Piliocolobus</taxon>
    </lineage>
</organism>
<protein>
    <submittedName>
        <fullName evidence="1">Uncharacterized protein</fullName>
    </submittedName>
</protein>
<dbReference type="Proteomes" id="UP000694416">
    <property type="component" value="Unplaced"/>
</dbReference>
<evidence type="ECO:0000313" key="1">
    <source>
        <dbReference type="Ensembl" id="ENSPTEP00000041799.1"/>
    </source>
</evidence>
<evidence type="ECO:0000313" key="2">
    <source>
        <dbReference type="Proteomes" id="UP000694416"/>
    </source>
</evidence>